<reference evidence="4" key="2">
    <citation type="journal article" date="2021" name="PeerJ">
        <title>Extensive microbial diversity within the chicken gut microbiome revealed by metagenomics and culture.</title>
        <authorList>
            <person name="Gilroy R."/>
            <person name="Ravi A."/>
            <person name="Getino M."/>
            <person name="Pursley I."/>
            <person name="Horton D.L."/>
            <person name="Alikhan N.F."/>
            <person name="Baker D."/>
            <person name="Gharbi K."/>
            <person name="Hall N."/>
            <person name="Watson M."/>
            <person name="Adriaenssens E.M."/>
            <person name="Foster-Nyarko E."/>
            <person name="Jarju S."/>
            <person name="Secka A."/>
            <person name="Antonio M."/>
            <person name="Oren A."/>
            <person name="Chaudhuri R.R."/>
            <person name="La Ragione R."/>
            <person name="Hildebrand F."/>
            <person name="Pallen M.J."/>
        </authorList>
    </citation>
    <scope>NUCLEOTIDE SEQUENCE</scope>
    <source>
        <strain evidence="4">CHK147-3167</strain>
    </source>
</reference>
<dbReference type="InterPro" id="IPR029052">
    <property type="entry name" value="Metallo-depent_PP-like"/>
</dbReference>
<protein>
    <submittedName>
        <fullName evidence="4">CapA family protein</fullName>
    </submittedName>
</protein>
<feature type="transmembrane region" description="Helical" evidence="2">
    <location>
        <begin position="6"/>
        <end position="25"/>
    </location>
</feature>
<evidence type="ECO:0000313" key="4">
    <source>
        <dbReference type="EMBL" id="HIQ91127.1"/>
    </source>
</evidence>
<dbReference type="Proteomes" id="UP000886786">
    <property type="component" value="Unassembled WGS sequence"/>
</dbReference>
<dbReference type="AlphaFoldDB" id="A0A9D1CYV3"/>
<dbReference type="Pfam" id="PF09587">
    <property type="entry name" value="PGA_cap"/>
    <property type="match status" value="1"/>
</dbReference>
<feature type="domain" description="Capsule synthesis protein CapA" evidence="3">
    <location>
        <begin position="53"/>
        <end position="293"/>
    </location>
</feature>
<dbReference type="SMART" id="SM00854">
    <property type="entry name" value="PGA_cap"/>
    <property type="match status" value="1"/>
</dbReference>
<keyword evidence="2" id="KW-0812">Transmembrane</keyword>
<name>A0A9D1CYV3_9FIRM</name>
<dbReference type="PANTHER" id="PTHR33393:SF12">
    <property type="entry name" value="CAPSULE BIOSYNTHESIS PROTEIN CAPA"/>
    <property type="match status" value="1"/>
</dbReference>
<dbReference type="PANTHER" id="PTHR33393">
    <property type="entry name" value="POLYGLUTAMINE SYNTHESIS ACCESSORY PROTEIN RV0574C-RELATED"/>
    <property type="match status" value="1"/>
</dbReference>
<dbReference type="InterPro" id="IPR019079">
    <property type="entry name" value="Capsule_synth_CapA"/>
</dbReference>
<sequence>MKSRKFYLLVVILIIIFATLCYFIIKEEPKTELKTVNESQEKKEPEVKEERLSLIMVGDALLHSSLYRDGYQNGTYDFTSQLELIKPEIQKHDLAFYNQESILGGTSIGLSDYPNFNSPQEFGDAMIDAGFNLVSLANNHTMDRGVTAIQNSCDYWKTKDVLTAGSYCSAEDAEEIKIKEKNGIKYTMLAYTYGTNGITVPSDKPYLVNLYSDELAKADIEKVRDKVDLLIVSMHWGTEYRSEPTDEQKREAEYLSNLGVDIIIGTHPHVIEPITYINDTLVIYSLGNFISAQSTNNDYNTMVELMTSVDVVKTTKDGQSEIKLENLNNELLYNYYQKDSRWHNFKVIPFSQMNETYNSDYKRLYEKYSSVVRMYNPNIEINPCA</sequence>
<dbReference type="Gene3D" id="3.60.21.10">
    <property type="match status" value="1"/>
</dbReference>
<evidence type="ECO:0000256" key="2">
    <source>
        <dbReference type="SAM" id="Phobius"/>
    </source>
</evidence>
<dbReference type="InterPro" id="IPR052169">
    <property type="entry name" value="CW_Biosynth-Accessory"/>
</dbReference>
<gene>
    <name evidence="4" type="ORF">IAB27_05850</name>
</gene>
<organism evidence="4 5">
    <name type="scientific">Candidatus Coprosoma intestinipullorum</name>
    <dbReference type="NCBI Taxonomy" id="2840752"/>
    <lineage>
        <taxon>Bacteria</taxon>
        <taxon>Bacillati</taxon>
        <taxon>Bacillota</taxon>
        <taxon>Bacillota incertae sedis</taxon>
        <taxon>Candidatus Coprosoma</taxon>
    </lineage>
</organism>
<comment type="similarity">
    <text evidence="1">Belongs to the CapA family.</text>
</comment>
<keyword evidence="2" id="KW-0472">Membrane</keyword>
<accession>A0A9D1CYV3</accession>
<dbReference type="EMBL" id="DVFV01000102">
    <property type="protein sequence ID" value="HIQ91127.1"/>
    <property type="molecule type" value="Genomic_DNA"/>
</dbReference>
<reference evidence="4" key="1">
    <citation type="submission" date="2020-10" db="EMBL/GenBank/DDBJ databases">
        <authorList>
            <person name="Gilroy R."/>
        </authorList>
    </citation>
    <scope>NUCLEOTIDE SEQUENCE</scope>
    <source>
        <strain evidence="4">CHK147-3167</strain>
    </source>
</reference>
<keyword evidence="2" id="KW-1133">Transmembrane helix</keyword>
<proteinExistence type="inferred from homology"/>
<dbReference type="CDD" id="cd07381">
    <property type="entry name" value="MPP_CapA"/>
    <property type="match status" value="1"/>
</dbReference>
<evidence type="ECO:0000256" key="1">
    <source>
        <dbReference type="ARBA" id="ARBA00005662"/>
    </source>
</evidence>
<comment type="caution">
    <text evidence="4">The sequence shown here is derived from an EMBL/GenBank/DDBJ whole genome shotgun (WGS) entry which is preliminary data.</text>
</comment>
<evidence type="ECO:0000313" key="5">
    <source>
        <dbReference type="Proteomes" id="UP000886786"/>
    </source>
</evidence>
<evidence type="ECO:0000259" key="3">
    <source>
        <dbReference type="SMART" id="SM00854"/>
    </source>
</evidence>
<dbReference type="SUPFAM" id="SSF56300">
    <property type="entry name" value="Metallo-dependent phosphatases"/>
    <property type="match status" value="1"/>
</dbReference>